<evidence type="ECO:0000259" key="1">
    <source>
        <dbReference type="Pfam" id="PF01965"/>
    </source>
</evidence>
<dbReference type="PANTHER" id="PTHR48094:SF12">
    <property type="entry name" value="PARKINSON DISEASE PROTEIN 7 HOMOLOG"/>
    <property type="match status" value="1"/>
</dbReference>
<dbReference type="EMBL" id="KJ522972">
    <property type="protein sequence ID" value="AHW46227.1"/>
    <property type="molecule type" value="mRNA"/>
</dbReference>
<evidence type="ECO:0000313" key="4">
    <source>
        <dbReference type="WBParaSite" id="PSU_v2.g5594.t1"/>
    </source>
</evidence>
<dbReference type="InterPro" id="IPR006287">
    <property type="entry name" value="DJ-1"/>
</dbReference>
<dbReference type="WBParaSite" id="PSU_v2.g5594.t1">
    <property type="protein sequence ID" value="PSU_v2.g5594.t1"/>
    <property type="gene ID" value="PSU_v2.g5594"/>
</dbReference>
<reference evidence="4" key="2">
    <citation type="submission" date="2022-11" db="UniProtKB">
        <authorList>
            <consortium name="WormBaseParasite"/>
        </authorList>
    </citation>
    <scope>IDENTIFICATION</scope>
</reference>
<name>X5CD01_9BILA</name>
<evidence type="ECO:0000313" key="3">
    <source>
        <dbReference type="Proteomes" id="UP000887577"/>
    </source>
</evidence>
<proteinExistence type="evidence at transcript level"/>
<dbReference type="AlphaFoldDB" id="X5CD01"/>
<sequence>MTTKILVIGFPETEETELIITVDILRRAELNVTIANLNDEEYFTCVQKTTIKADKLFKDVENETFDAVIIPGGPGSYKVANNDRLVTFLKKHDEAGKLLAAICGAPVIFAQNKIGEGGKMTSYPNDKEKIEKAGFVYDELDVVVSNNIVTSRAPGTAFEFALKLVEILVGETTSMDLAKTLLYVQ</sequence>
<protein>
    <submittedName>
        <fullName evidence="2 4">DJ-1 protein</fullName>
    </submittedName>
</protein>
<dbReference type="NCBIfam" id="TIGR01383">
    <property type="entry name" value="not_thiJ"/>
    <property type="match status" value="1"/>
</dbReference>
<dbReference type="GO" id="GO:0005634">
    <property type="term" value="C:nucleus"/>
    <property type="evidence" value="ECO:0007669"/>
    <property type="project" value="TreeGrafter"/>
</dbReference>
<dbReference type="Pfam" id="PF01965">
    <property type="entry name" value="DJ-1_PfpI"/>
    <property type="match status" value="1"/>
</dbReference>
<dbReference type="CDD" id="cd03135">
    <property type="entry name" value="GATase1_DJ-1"/>
    <property type="match status" value="1"/>
</dbReference>
<dbReference type="GO" id="GO:1903189">
    <property type="term" value="P:glyoxal metabolic process"/>
    <property type="evidence" value="ECO:0007669"/>
    <property type="project" value="TreeGrafter"/>
</dbReference>
<accession>X5CD01</accession>
<dbReference type="SUPFAM" id="SSF52317">
    <property type="entry name" value="Class I glutamine amidotransferase-like"/>
    <property type="match status" value="1"/>
</dbReference>
<feature type="domain" description="DJ-1/PfpI" evidence="1">
    <location>
        <begin position="4"/>
        <end position="166"/>
    </location>
</feature>
<dbReference type="InterPro" id="IPR029062">
    <property type="entry name" value="Class_I_gatase-like"/>
</dbReference>
<keyword evidence="3" id="KW-1185">Reference proteome</keyword>
<dbReference type="Proteomes" id="UP000887577">
    <property type="component" value="Unplaced"/>
</dbReference>
<organism evidence="2">
    <name type="scientific">Panagrolaimus superbus</name>
    <dbReference type="NCBI Taxonomy" id="310955"/>
    <lineage>
        <taxon>Eukaryota</taxon>
        <taxon>Metazoa</taxon>
        <taxon>Ecdysozoa</taxon>
        <taxon>Nematoda</taxon>
        <taxon>Chromadorea</taxon>
        <taxon>Rhabditida</taxon>
        <taxon>Tylenchina</taxon>
        <taxon>Panagrolaimomorpha</taxon>
        <taxon>Panagrolaimoidea</taxon>
        <taxon>Panagrolaimidae</taxon>
        <taxon>Panagrolaimus</taxon>
    </lineage>
</organism>
<dbReference type="InterPro" id="IPR002818">
    <property type="entry name" value="DJ-1/PfpI"/>
</dbReference>
<dbReference type="Gene3D" id="3.40.50.880">
    <property type="match status" value="1"/>
</dbReference>
<dbReference type="GO" id="GO:0005739">
    <property type="term" value="C:mitochondrion"/>
    <property type="evidence" value="ECO:0007669"/>
    <property type="project" value="TreeGrafter"/>
</dbReference>
<dbReference type="InterPro" id="IPR050325">
    <property type="entry name" value="Prot/Nucl_acid_deglycase"/>
</dbReference>
<reference evidence="2" key="1">
    <citation type="journal article" date="2015" name="Cell Stress Chaperones">
        <title>A role for the Parkinson's disease protein DJ-1 as a chaperone and antioxidant in the anhydrobiotic nematode Panagrolaimus superbus.</title>
        <authorList>
            <person name="Culleton B.A."/>
            <person name="Lall P."/>
            <person name="Kinsella G.K."/>
            <person name="Doyle S."/>
            <person name="McCaffrey J."/>
            <person name="Fitzpatrick D.A."/>
            <person name="Burnell A.M."/>
        </authorList>
    </citation>
    <scope>NUCLEOTIDE SEQUENCE</scope>
</reference>
<evidence type="ECO:0000313" key="2">
    <source>
        <dbReference type="EMBL" id="AHW46227.1"/>
    </source>
</evidence>
<dbReference type="GO" id="GO:0006979">
    <property type="term" value="P:response to oxidative stress"/>
    <property type="evidence" value="ECO:0007669"/>
    <property type="project" value="TreeGrafter"/>
</dbReference>
<dbReference type="PANTHER" id="PTHR48094">
    <property type="entry name" value="PROTEIN/NUCLEIC ACID DEGLYCASE DJ-1-RELATED"/>
    <property type="match status" value="1"/>
</dbReference>